<dbReference type="Proteomes" id="UP000007798">
    <property type="component" value="Unassembled WGS sequence"/>
</dbReference>
<proteinExistence type="predicted"/>
<dbReference type="OrthoDB" id="7864069at2759"/>
<sequence>MERDVINGQRPPYVNILPENRPFVVVISSSECEKNFCDLLEEFFGIFKDFRNVRCLDFNEVTPDTEYNGRLYIAAANEDTMDWVAGNVCSMETYQATSLIDFLHLTPARVTWPKVEKCFQAIFELLEQQNADITTEKWAVVSRKDAAPIVTDICPNEQLEIWMDAESVDIIKERCNSLKFCFWIIKFEFCD</sequence>
<dbReference type="EMBL" id="CH968475">
    <property type="protein sequence ID" value="KRG00448.1"/>
    <property type="molecule type" value="Genomic_DNA"/>
</dbReference>
<dbReference type="AlphaFoldDB" id="A0A0Q9WWL1"/>
<evidence type="ECO:0000313" key="2">
    <source>
        <dbReference type="EMBL" id="KRG00448.1"/>
    </source>
</evidence>
<dbReference type="InParanoid" id="A0A0Q9WWL1"/>
<name>A0A0Q9WWL1_DROWI</name>
<evidence type="ECO:0000259" key="1">
    <source>
        <dbReference type="Pfam" id="PF16012"/>
    </source>
</evidence>
<dbReference type="Pfam" id="PF16012">
    <property type="entry name" value="DUF4780"/>
    <property type="match status" value="1"/>
</dbReference>
<keyword evidence="3" id="KW-1185">Reference proteome</keyword>
<accession>A0A0Q9WWL1</accession>
<dbReference type="InterPro" id="IPR031961">
    <property type="entry name" value="DUF4780"/>
</dbReference>
<reference evidence="2 3" key="1">
    <citation type="journal article" date="2007" name="Nature">
        <title>Evolution of genes and genomes on the Drosophila phylogeny.</title>
        <authorList>
            <consortium name="Drosophila 12 Genomes Consortium"/>
            <person name="Clark A.G."/>
            <person name="Eisen M.B."/>
            <person name="Smith D.R."/>
            <person name="Bergman C.M."/>
            <person name="Oliver B."/>
            <person name="Markow T.A."/>
            <person name="Kaufman T.C."/>
            <person name="Kellis M."/>
            <person name="Gelbart W."/>
            <person name="Iyer V.N."/>
            <person name="Pollard D.A."/>
            <person name="Sackton T.B."/>
            <person name="Larracuente A.M."/>
            <person name="Singh N.D."/>
            <person name="Abad J.P."/>
            <person name="Abt D.N."/>
            <person name="Adryan B."/>
            <person name="Aguade M."/>
            <person name="Akashi H."/>
            <person name="Anderson W.W."/>
            <person name="Aquadro C.F."/>
            <person name="Ardell D.H."/>
            <person name="Arguello R."/>
            <person name="Artieri C.G."/>
            <person name="Barbash D.A."/>
            <person name="Barker D."/>
            <person name="Barsanti P."/>
            <person name="Batterham P."/>
            <person name="Batzoglou S."/>
            <person name="Begun D."/>
            <person name="Bhutkar A."/>
            <person name="Blanco E."/>
            <person name="Bosak S.A."/>
            <person name="Bradley R.K."/>
            <person name="Brand A.D."/>
            <person name="Brent M.R."/>
            <person name="Brooks A.N."/>
            <person name="Brown R.H."/>
            <person name="Butlin R.K."/>
            <person name="Caggese C."/>
            <person name="Calvi B.R."/>
            <person name="Bernardo de Carvalho A."/>
            <person name="Caspi A."/>
            <person name="Castrezana S."/>
            <person name="Celniker S.E."/>
            <person name="Chang J.L."/>
            <person name="Chapple C."/>
            <person name="Chatterji S."/>
            <person name="Chinwalla A."/>
            <person name="Civetta A."/>
            <person name="Clifton S.W."/>
            <person name="Comeron J.M."/>
            <person name="Costello J.C."/>
            <person name="Coyne J.A."/>
            <person name="Daub J."/>
            <person name="David R.G."/>
            <person name="Delcher A.L."/>
            <person name="Delehaunty K."/>
            <person name="Do C.B."/>
            <person name="Ebling H."/>
            <person name="Edwards K."/>
            <person name="Eickbush T."/>
            <person name="Evans J.D."/>
            <person name="Filipski A."/>
            <person name="Findeiss S."/>
            <person name="Freyhult E."/>
            <person name="Fulton L."/>
            <person name="Fulton R."/>
            <person name="Garcia A.C."/>
            <person name="Gardiner A."/>
            <person name="Garfield D.A."/>
            <person name="Garvin B.E."/>
            <person name="Gibson G."/>
            <person name="Gilbert D."/>
            <person name="Gnerre S."/>
            <person name="Godfrey J."/>
            <person name="Good R."/>
            <person name="Gotea V."/>
            <person name="Gravely B."/>
            <person name="Greenberg A.J."/>
            <person name="Griffiths-Jones S."/>
            <person name="Gross S."/>
            <person name="Guigo R."/>
            <person name="Gustafson E.A."/>
            <person name="Haerty W."/>
            <person name="Hahn M.W."/>
            <person name="Halligan D.L."/>
            <person name="Halpern A.L."/>
            <person name="Halter G.M."/>
            <person name="Han M.V."/>
            <person name="Heger A."/>
            <person name="Hillier L."/>
            <person name="Hinrichs A.S."/>
            <person name="Holmes I."/>
            <person name="Hoskins R.A."/>
            <person name="Hubisz M.J."/>
            <person name="Hultmark D."/>
            <person name="Huntley M.A."/>
            <person name="Jaffe D.B."/>
            <person name="Jagadeeshan S."/>
            <person name="Jeck W.R."/>
            <person name="Johnson J."/>
            <person name="Jones C.D."/>
            <person name="Jordan W.C."/>
            <person name="Karpen G.H."/>
            <person name="Kataoka E."/>
            <person name="Keightley P.D."/>
            <person name="Kheradpour P."/>
            <person name="Kirkness E.F."/>
            <person name="Koerich L.B."/>
            <person name="Kristiansen K."/>
            <person name="Kudrna D."/>
            <person name="Kulathinal R.J."/>
            <person name="Kumar S."/>
            <person name="Kwok R."/>
            <person name="Lander E."/>
            <person name="Langley C.H."/>
            <person name="Lapoint R."/>
            <person name="Lazzaro B.P."/>
            <person name="Lee S.J."/>
            <person name="Levesque L."/>
            <person name="Li R."/>
            <person name="Lin C.F."/>
            <person name="Lin M.F."/>
            <person name="Lindblad-Toh K."/>
            <person name="Llopart A."/>
            <person name="Long M."/>
            <person name="Low L."/>
            <person name="Lozovsky E."/>
            <person name="Lu J."/>
            <person name="Luo M."/>
            <person name="Machado C.A."/>
            <person name="Makalowski W."/>
            <person name="Marzo M."/>
            <person name="Matsuda M."/>
            <person name="Matzkin L."/>
            <person name="McAllister B."/>
            <person name="McBride C.S."/>
            <person name="McKernan B."/>
            <person name="McKernan K."/>
            <person name="Mendez-Lago M."/>
            <person name="Minx P."/>
            <person name="Mollenhauer M.U."/>
            <person name="Montooth K."/>
            <person name="Mount S.M."/>
            <person name="Mu X."/>
            <person name="Myers E."/>
            <person name="Negre B."/>
            <person name="Newfeld S."/>
            <person name="Nielsen R."/>
            <person name="Noor M.A."/>
            <person name="O'Grady P."/>
            <person name="Pachter L."/>
            <person name="Papaceit M."/>
            <person name="Parisi M.J."/>
            <person name="Parisi M."/>
            <person name="Parts L."/>
            <person name="Pedersen J.S."/>
            <person name="Pesole G."/>
            <person name="Phillippy A.M."/>
            <person name="Ponting C.P."/>
            <person name="Pop M."/>
            <person name="Porcelli D."/>
            <person name="Powell J.R."/>
            <person name="Prohaska S."/>
            <person name="Pruitt K."/>
            <person name="Puig M."/>
            <person name="Quesneville H."/>
            <person name="Ram K.R."/>
            <person name="Rand D."/>
            <person name="Rasmussen M.D."/>
            <person name="Reed L.K."/>
            <person name="Reenan R."/>
            <person name="Reily A."/>
            <person name="Remington K.A."/>
            <person name="Rieger T.T."/>
            <person name="Ritchie M.G."/>
            <person name="Robin C."/>
            <person name="Rogers Y.H."/>
            <person name="Rohde C."/>
            <person name="Rozas J."/>
            <person name="Rubenfield M.J."/>
            <person name="Ruiz A."/>
            <person name="Russo S."/>
            <person name="Salzberg S.L."/>
            <person name="Sanchez-Gracia A."/>
            <person name="Saranga D.J."/>
            <person name="Sato H."/>
            <person name="Schaeffer S.W."/>
            <person name="Schatz M.C."/>
            <person name="Schlenke T."/>
            <person name="Schwartz R."/>
            <person name="Segarra C."/>
            <person name="Singh R.S."/>
            <person name="Sirot L."/>
            <person name="Sirota M."/>
            <person name="Sisneros N.B."/>
            <person name="Smith C.D."/>
            <person name="Smith T.F."/>
            <person name="Spieth J."/>
            <person name="Stage D.E."/>
            <person name="Stark A."/>
            <person name="Stephan W."/>
            <person name="Strausberg R.L."/>
            <person name="Strempel S."/>
            <person name="Sturgill D."/>
            <person name="Sutton G."/>
            <person name="Sutton G.G."/>
            <person name="Tao W."/>
            <person name="Teichmann S."/>
            <person name="Tobari Y.N."/>
            <person name="Tomimura Y."/>
            <person name="Tsolas J.M."/>
            <person name="Valente V.L."/>
            <person name="Venter E."/>
            <person name="Venter J.C."/>
            <person name="Vicario S."/>
            <person name="Vieira F.G."/>
            <person name="Vilella A.J."/>
            <person name="Villasante A."/>
            <person name="Walenz B."/>
            <person name="Wang J."/>
            <person name="Wasserman M."/>
            <person name="Watts T."/>
            <person name="Wilson D."/>
            <person name="Wilson R.K."/>
            <person name="Wing R.A."/>
            <person name="Wolfner M.F."/>
            <person name="Wong A."/>
            <person name="Wong G.K."/>
            <person name="Wu C.I."/>
            <person name="Wu G."/>
            <person name="Yamamoto D."/>
            <person name="Yang H.P."/>
            <person name="Yang S.P."/>
            <person name="Yorke J.A."/>
            <person name="Yoshida K."/>
            <person name="Zdobnov E."/>
            <person name="Zhang P."/>
            <person name="Zhang Y."/>
            <person name="Zimin A.V."/>
            <person name="Baldwin J."/>
            <person name="Abdouelleil A."/>
            <person name="Abdulkadir J."/>
            <person name="Abebe A."/>
            <person name="Abera B."/>
            <person name="Abreu J."/>
            <person name="Acer S.C."/>
            <person name="Aftuck L."/>
            <person name="Alexander A."/>
            <person name="An P."/>
            <person name="Anderson E."/>
            <person name="Anderson S."/>
            <person name="Arachi H."/>
            <person name="Azer M."/>
            <person name="Bachantsang P."/>
            <person name="Barry A."/>
            <person name="Bayul T."/>
            <person name="Berlin A."/>
            <person name="Bessette D."/>
            <person name="Bloom T."/>
            <person name="Blye J."/>
            <person name="Boguslavskiy L."/>
            <person name="Bonnet C."/>
            <person name="Boukhgalter B."/>
            <person name="Bourzgui I."/>
            <person name="Brown A."/>
            <person name="Cahill P."/>
            <person name="Channer S."/>
            <person name="Cheshatsang Y."/>
            <person name="Chuda L."/>
            <person name="Citroen M."/>
            <person name="Collymore A."/>
            <person name="Cooke P."/>
            <person name="Costello M."/>
            <person name="D'Aco K."/>
            <person name="Daza R."/>
            <person name="De Haan G."/>
            <person name="DeGray S."/>
            <person name="DeMaso C."/>
            <person name="Dhargay N."/>
            <person name="Dooley K."/>
            <person name="Dooley E."/>
            <person name="Doricent M."/>
            <person name="Dorje P."/>
            <person name="Dorjee K."/>
            <person name="Dupes A."/>
            <person name="Elong R."/>
            <person name="Falk J."/>
            <person name="Farina A."/>
            <person name="Faro S."/>
            <person name="Ferguson D."/>
            <person name="Fisher S."/>
            <person name="Foley C.D."/>
            <person name="Franke A."/>
            <person name="Friedrich D."/>
            <person name="Gadbois L."/>
            <person name="Gearin G."/>
            <person name="Gearin C.R."/>
            <person name="Giannoukos G."/>
            <person name="Goode T."/>
            <person name="Graham J."/>
            <person name="Grandbois E."/>
            <person name="Grewal S."/>
            <person name="Gyaltsen K."/>
            <person name="Hafez N."/>
            <person name="Hagos B."/>
            <person name="Hall J."/>
            <person name="Henson C."/>
            <person name="Hollinger A."/>
            <person name="Honan T."/>
            <person name="Huard M.D."/>
            <person name="Hughes L."/>
            <person name="Hurhula B."/>
            <person name="Husby M.E."/>
            <person name="Kamat A."/>
            <person name="Kanga B."/>
            <person name="Kashin S."/>
            <person name="Khazanovich D."/>
            <person name="Kisner P."/>
            <person name="Lance K."/>
            <person name="Lara M."/>
            <person name="Lee W."/>
            <person name="Lennon N."/>
            <person name="Letendre F."/>
            <person name="LeVine R."/>
            <person name="Lipovsky A."/>
            <person name="Liu X."/>
            <person name="Liu J."/>
            <person name="Liu S."/>
            <person name="Lokyitsang T."/>
            <person name="Lokyitsang Y."/>
            <person name="Lubonja R."/>
            <person name="Lui A."/>
            <person name="MacDonald P."/>
            <person name="Magnisalis V."/>
            <person name="Maru K."/>
            <person name="Matthews C."/>
            <person name="McCusker W."/>
            <person name="McDonough S."/>
            <person name="Mehta T."/>
            <person name="Meldrim J."/>
            <person name="Meneus L."/>
            <person name="Mihai O."/>
            <person name="Mihalev A."/>
            <person name="Mihova T."/>
            <person name="Mittelman R."/>
            <person name="Mlenga V."/>
            <person name="Montmayeur A."/>
            <person name="Mulrain L."/>
            <person name="Navidi A."/>
            <person name="Naylor J."/>
            <person name="Negash T."/>
            <person name="Nguyen T."/>
            <person name="Nguyen N."/>
            <person name="Nicol R."/>
            <person name="Norbu C."/>
            <person name="Norbu N."/>
            <person name="Novod N."/>
            <person name="O'Neill B."/>
            <person name="Osman S."/>
            <person name="Markiewicz E."/>
            <person name="Oyono O.L."/>
            <person name="Patti C."/>
            <person name="Phunkhang P."/>
            <person name="Pierre F."/>
            <person name="Priest M."/>
            <person name="Raghuraman S."/>
            <person name="Rege F."/>
            <person name="Reyes R."/>
            <person name="Rise C."/>
            <person name="Rogov P."/>
            <person name="Ross K."/>
            <person name="Ryan E."/>
            <person name="Settipalli S."/>
            <person name="Shea T."/>
            <person name="Sherpa N."/>
            <person name="Shi L."/>
            <person name="Shih D."/>
            <person name="Sparrow T."/>
            <person name="Spaulding J."/>
            <person name="Stalker J."/>
            <person name="Stange-Thomann N."/>
            <person name="Stavropoulos S."/>
            <person name="Stone C."/>
            <person name="Strader C."/>
            <person name="Tesfaye S."/>
            <person name="Thomson T."/>
            <person name="Thoulutsang Y."/>
            <person name="Thoulutsang D."/>
            <person name="Topham K."/>
            <person name="Topping I."/>
            <person name="Tsamla T."/>
            <person name="Vassiliev H."/>
            <person name="Vo A."/>
            <person name="Wangchuk T."/>
            <person name="Wangdi T."/>
            <person name="Weiand M."/>
            <person name="Wilkinson J."/>
            <person name="Wilson A."/>
            <person name="Yadav S."/>
            <person name="Young G."/>
            <person name="Yu Q."/>
            <person name="Zembek L."/>
            <person name="Zhong D."/>
            <person name="Zimmer A."/>
            <person name="Zwirko Z."/>
            <person name="Jaffe D.B."/>
            <person name="Alvarez P."/>
            <person name="Brockman W."/>
            <person name="Butler J."/>
            <person name="Chin C."/>
            <person name="Gnerre S."/>
            <person name="Grabherr M."/>
            <person name="Kleber M."/>
            <person name="Mauceli E."/>
            <person name="MacCallum I."/>
        </authorList>
    </citation>
    <scope>NUCLEOTIDE SEQUENCE [LARGE SCALE GENOMIC DNA]</scope>
    <source>
        <strain evidence="3">Tucson 14030-0811.24</strain>
    </source>
</reference>
<protein>
    <recommendedName>
        <fullName evidence="1">DUF4780 domain-containing protein</fullName>
    </recommendedName>
</protein>
<feature type="domain" description="DUF4780" evidence="1">
    <location>
        <begin position="66"/>
        <end position="187"/>
    </location>
</feature>
<organism evidence="2 3">
    <name type="scientific">Drosophila willistoni</name>
    <name type="common">Fruit fly</name>
    <dbReference type="NCBI Taxonomy" id="7260"/>
    <lineage>
        <taxon>Eukaryota</taxon>
        <taxon>Metazoa</taxon>
        <taxon>Ecdysozoa</taxon>
        <taxon>Arthropoda</taxon>
        <taxon>Hexapoda</taxon>
        <taxon>Insecta</taxon>
        <taxon>Pterygota</taxon>
        <taxon>Neoptera</taxon>
        <taxon>Endopterygota</taxon>
        <taxon>Diptera</taxon>
        <taxon>Brachycera</taxon>
        <taxon>Muscomorpha</taxon>
        <taxon>Ephydroidea</taxon>
        <taxon>Drosophilidae</taxon>
        <taxon>Drosophila</taxon>
        <taxon>Sophophora</taxon>
    </lineage>
</organism>
<gene>
    <name evidence="2" type="primary">Dwil\GK28128</name>
    <name evidence="2" type="ORF">Dwil_GK28128</name>
</gene>
<evidence type="ECO:0000313" key="3">
    <source>
        <dbReference type="Proteomes" id="UP000007798"/>
    </source>
</evidence>